<dbReference type="AlphaFoldDB" id="A0A6V8NB36"/>
<proteinExistence type="predicted"/>
<reference evidence="2" key="1">
    <citation type="submission" date="2020-06" db="EMBL/GenBank/DDBJ databases">
        <title>Draft genomic sequecing of Geomonas sp. Red745.</title>
        <authorList>
            <person name="Itoh H."/>
            <person name="Xu Z.X."/>
            <person name="Ushijima N."/>
            <person name="Masuda Y."/>
            <person name="Shiratori Y."/>
            <person name="Senoo K."/>
        </authorList>
    </citation>
    <scope>NUCLEOTIDE SEQUENCE [LARGE SCALE GENOMIC DNA]</scope>
    <source>
        <strain evidence="2">Red745</strain>
    </source>
</reference>
<keyword evidence="2" id="KW-1185">Reference proteome</keyword>
<gene>
    <name evidence="1" type="ORF">GMLC_34210</name>
</gene>
<accession>A0A6V8NB36</accession>
<evidence type="ECO:0000313" key="1">
    <source>
        <dbReference type="EMBL" id="GFO69842.1"/>
    </source>
</evidence>
<organism evidence="1 2">
    <name type="scientific">Geomonas limicola</name>
    <dbReference type="NCBI Taxonomy" id="2740186"/>
    <lineage>
        <taxon>Bacteria</taxon>
        <taxon>Pseudomonadati</taxon>
        <taxon>Thermodesulfobacteriota</taxon>
        <taxon>Desulfuromonadia</taxon>
        <taxon>Geobacterales</taxon>
        <taxon>Geobacteraceae</taxon>
        <taxon>Geomonas</taxon>
    </lineage>
</organism>
<protein>
    <recommendedName>
        <fullName evidence="3">Lipoprotein</fullName>
    </recommendedName>
</protein>
<evidence type="ECO:0008006" key="3">
    <source>
        <dbReference type="Google" id="ProtNLM"/>
    </source>
</evidence>
<dbReference type="EMBL" id="BLXZ01000007">
    <property type="protein sequence ID" value="GFO69842.1"/>
    <property type="molecule type" value="Genomic_DNA"/>
</dbReference>
<sequence>MKRITTLALLLALLAQISGCIIWPGYYDDDGYYGHRHYYEHGRHGEWHDRRY</sequence>
<evidence type="ECO:0000313" key="2">
    <source>
        <dbReference type="Proteomes" id="UP000587586"/>
    </source>
</evidence>
<comment type="caution">
    <text evidence="1">The sequence shown here is derived from an EMBL/GenBank/DDBJ whole genome shotgun (WGS) entry which is preliminary data.</text>
</comment>
<dbReference type="RefSeq" id="WP_183362420.1">
    <property type="nucleotide sequence ID" value="NZ_BLXZ01000007.1"/>
</dbReference>
<dbReference type="Proteomes" id="UP000587586">
    <property type="component" value="Unassembled WGS sequence"/>
</dbReference>
<name>A0A6V8NB36_9BACT</name>